<name>A0A4P7BGX5_9BURK</name>
<dbReference type="AlphaFoldDB" id="A0A4P7BGX5"/>
<dbReference type="Proteomes" id="UP000619512">
    <property type="component" value="Unassembled WGS sequence"/>
</dbReference>
<dbReference type="RefSeq" id="WP_134385009.1">
    <property type="nucleotide sequence ID" value="NZ_BMWW01000001.1"/>
</dbReference>
<dbReference type="EMBL" id="CP038026">
    <property type="protein sequence ID" value="QBQ36729.1"/>
    <property type="molecule type" value="Genomic_DNA"/>
</dbReference>
<evidence type="ECO:0000313" key="2">
    <source>
        <dbReference type="EMBL" id="QBQ36729.1"/>
    </source>
</evidence>
<keyword evidence="3" id="KW-1185">Reference proteome</keyword>
<proteinExistence type="predicted"/>
<dbReference type="OrthoDB" id="8756023at2"/>
<evidence type="ECO:0000313" key="4">
    <source>
        <dbReference type="Proteomes" id="UP000619512"/>
    </source>
</evidence>
<evidence type="ECO:0008006" key="5">
    <source>
        <dbReference type="Google" id="ProtNLM"/>
    </source>
</evidence>
<dbReference type="EMBL" id="BMWW01000001">
    <property type="protein sequence ID" value="GGY73197.1"/>
    <property type="molecule type" value="Genomic_DNA"/>
</dbReference>
<accession>A0A4P7BGX5</accession>
<evidence type="ECO:0000313" key="3">
    <source>
        <dbReference type="Proteomes" id="UP000294359"/>
    </source>
</evidence>
<organism evidence="1 4">
    <name type="scientific">Pseudoduganella plicata</name>
    <dbReference type="NCBI Taxonomy" id="321984"/>
    <lineage>
        <taxon>Bacteria</taxon>
        <taxon>Pseudomonadati</taxon>
        <taxon>Pseudomonadota</taxon>
        <taxon>Betaproteobacteria</taxon>
        <taxon>Burkholderiales</taxon>
        <taxon>Oxalobacteraceae</taxon>
        <taxon>Telluria group</taxon>
        <taxon>Pseudoduganella</taxon>
    </lineage>
</organism>
<reference evidence="1" key="1">
    <citation type="journal article" date="2014" name="Int. J. Syst. Evol. Microbiol.">
        <title>Complete genome sequence of Corynebacterium casei LMG S-19264T (=DSM 44701T), isolated from a smear-ripened cheese.</title>
        <authorList>
            <consortium name="US DOE Joint Genome Institute (JGI-PGF)"/>
            <person name="Walter F."/>
            <person name="Albersmeier A."/>
            <person name="Kalinowski J."/>
            <person name="Ruckert C."/>
        </authorList>
    </citation>
    <scope>NUCLEOTIDE SEQUENCE</scope>
    <source>
        <strain evidence="1">KCTC 12344</strain>
    </source>
</reference>
<dbReference type="Proteomes" id="UP000294359">
    <property type="component" value="Chromosome"/>
</dbReference>
<sequence>MALIKYTYKRHSTAIFAAIVILASFFSTCQAVEANFLVGEWRLVKVLDSVAITALDDKAARALLGQSIRIRPDGAIFGKEKCQPTELEALDVEPNIYLASEAGIDNSKLKLPNPVTVFDISCATVFVKNRNRMVVTWGGYFFDAVRAHR</sequence>
<evidence type="ECO:0000313" key="1">
    <source>
        <dbReference type="EMBL" id="GGY73197.1"/>
    </source>
</evidence>
<reference evidence="2 3" key="2">
    <citation type="submission" date="2019-03" db="EMBL/GenBank/DDBJ databases">
        <title>Draft Genome Sequences of Six Type Strains of the Genus Massilia.</title>
        <authorList>
            <person name="Miess H."/>
            <person name="Frediansyhah A."/>
            <person name="Gross H."/>
        </authorList>
    </citation>
    <scope>NUCLEOTIDE SEQUENCE [LARGE SCALE GENOMIC DNA]</scope>
    <source>
        <strain evidence="2 3">DSM 17505</strain>
    </source>
</reference>
<gene>
    <name evidence="2" type="ORF">E1742_11545</name>
    <name evidence="1" type="ORF">GCM10007388_01590</name>
</gene>
<reference evidence="1" key="3">
    <citation type="submission" date="2022-12" db="EMBL/GenBank/DDBJ databases">
        <authorList>
            <person name="Sun Q."/>
            <person name="Kim S."/>
        </authorList>
    </citation>
    <scope>NUCLEOTIDE SEQUENCE</scope>
    <source>
        <strain evidence="1">KCTC 12344</strain>
    </source>
</reference>
<protein>
    <recommendedName>
        <fullName evidence="5">Lipocalin-like domain-containing protein</fullName>
    </recommendedName>
</protein>